<dbReference type="Proteomes" id="UP000252558">
    <property type="component" value="Unassembled WGS sequence"/>
</dbReference>
<gene>
    <name evidence="1" type="ORF">DU002_12450</name>
</gene>
<sequence length="168" mass="18115">MPFTPFHLGPGLLIKALFQGSFSLMVFGWSQIVMDIQPLIVLLTGEGHLHGFSHTFIGASLLSTLSCVSGKYLGEWGLRLLALRSRSAPHLPISWPVAAISAAIGCYSHVLLDALMHGDLQPWWPISLENPILGMISASTLHQACLYAGLLGAAGLVTVNSWQKRSTQ</sequence>
<evidence type="ECO:0000313" key="2">
    <source>
        <dbReference type="Proteomes" id="UP000252558"/>
    </source>
</evidence>
<dbReference type="AlphaFoldDB" id="A0A368NIA8"/>
<proteinExistence type="predicted"/>
<dbReference type="EMBL" id="QPID01000007">
    <property type="protein sequence ID" value="RCU49159.1"/>
    <property type="molecule type" value="Genomic_DNA"/>
</dbReference>
<keyword evidence="2" id="KW-1185">Reference proteome</keyword>
<evidence type="ECO:0000313" key="1">
    <source>
        <dbReference type="EMBL" id="RCU49159.1"/>
    </source>
</evidence>
<organism evidence="1 2">
    <name type="scientific">Corallincola holothuriorum</name>
    <dbReference type="NCBI Taxonomy" id="2282215"/>
    <lineage>
        <taxon>Bacteria</taxon>
        <taxon>Pseudomonadati</taxon>
        <taxon>Pseudomonadota</taxon>
        <taxon>Gammaproteobacteria</taxon>
        <taxon>Alteromonadales</taxon>
        <taxon>Psychromonadaceae</taxon>
        <taxon>Corallincola</taxon>
    </lineage>
</organism>
<dbReference type="OrthoDB" id="272996at2"/>
<name>A0A368NIA8_9GAMM</name>
<dbReference type="RefSeq" id="WP_114338719.1">
    <property type="nucleotide sequence ID" value="NZ_QPID01000007.1"/>
</dbReference>
<comment type="caution">
    <text evidence="1">The sequence shown here is derived from an EMBL/GenBank/DDBJ whole genome shotgun (WGS) entry which is preliminary data.</text>
</comment>
<evidence type="ECO:0008006" key="3">
    <source>
        <dbReference type="Google" id="ProtNLM"/>
    </source>
</evidence>
<reference evidence="1 2" key="1">
    <citation type="submission" date="2018-07" db="EMBL/GenBank/DDBJ databases">
        <title>Corallincola holothuriorum sp. nov., a new facultative anaerobe isolated from sea cucumber Apostichopus japonicus.</title>
        <authorList>
            <person name="Xia H."/>
        </authorList>
    </citation>
    <scope>NUCLEOTIDE SEQUENCE [LARGE SCALE GENOMIC DNA]</scope>
    <source>
        <strain evidence="1 2">C4</strain>
    </source>
</reference>
<protein>
    <recommendedName>
        <fullName evidence="3">Hydrolase</fullName>
    </recommendedName>
</protein>
<accession>A0A368NIA8</accession>